<protein>
    <submittedName>
        <fullName evidence="1">Uncharacterized protein</fullName>
    </submittedName>
</protein>
<name>A0ABV2AWQ3_9EUKA</name>
<dbReference type="EMBL" id="JBDODL010007418">
    <property type="protein sequence ID" value="MES1923647.1"/>
    <property type="molecule type" value="Genomic_DNA"/>
</dbReference>
<reference evidence="1 2" key="1">
    <citation type="journal article" date="2024" name="BMC Biol.">
        <title>Comparative genomics of Ascetosporea gives new insight into the evolutionary basis for animal parasitism in Rhizaria.</title>
        <authorList>
            <person name="Hiltunen Thoren M."/>
            <person name="Onut-Brannstrom I."/>
            <person name="Alfjorden A."/>
            <person name="Peckova H."/>
            <person name="Swords F."/>
            <person name="Hooper C."/>
            <person name="Holzer A.S."/>
            <person name="Bass D."/>
            <person name="Burki F."/>
        </authorList>
    </citation>
    <scope>NUCLEOTIDE SEQUENCE [LARGE SCALE GENOMIC DNA]</scope>
    <source>
        <strain evidence="1">20-A016</strain>
    </source>
</reference>
<sequence length="77" mass="8894">MQMTCCRGISSPEEKFHSSISVRYNTHIISNETGRWPIISHQMLEVVPKADNTSDLHLHQLYQRHTTIKFSLSKQGI</sequence>
<dbReference type="Proteomes" id="UP001439008">
    <property type="component" value="Unassembled WGS sequence"/>
</dbReference>
<organism evidence="1 2">
    <name type="scientific">Bonamia ostreae</name>
    <dbReference type="NCBI Taxonomy" id="126728"/>
    <lineage>
        <taxon>Eukaryota</taxon>
        <taxon>Sar</taxon>
        <taxon>Rhizaria</taxon>
        <taxon>Endomyxa</taxon>
        <taxon>Ascetosporea</taxon>
        <taxon>Haplosporida</taxon>
        <taxon>Bonamia</taxon>
    </lineage>
</organism>
<evidence type="ECO:0000313" key="1">
    <source>
        <dbReference type="EMBL" id="MES1923647.1"/>
    </source>
</evidence>
<gene>
    <name evidence="1" type="ORF">MHBO_005265</name>
</gene>
<evidence type="ECO:0000313" key="2">
    <source>
        <dbReference type="Proteomes" id="UP001439008"/>
    </source>
</evidence>
<proteinExistence type="predicted"/>
<keyword evidence="2" id="KW-1185">Reference proteome</keyword>
<comment type="caution">
    <text evidence="1">The sequence shown here is derived from an EMBL/GenBank/DDBJ whole genome shotgun (WGS) entry which is preliminary data.</text>
</comment>
<accession>A0ABV2AWQ3</accession>